<dbReference type="OrthoDB" id="1707618at2"/>
<dbReference type="RefSeq" id="WP_072743186.1">
    <property type="nucleotide sequence ID" value="NZ_FQXR01000003.1"/>
</dbReference>
<dbReference type="InterPro" id="IPR027275">
    <property type="entry name" value="PRC-brl_dom"/>
</dbReference>
<name>A0A1M5UDX0_9FIRM</name>
<proteinExistence type="predicted"/>
<reference evidence="2 3" key="1">
    <citation type="submission" date="2016-11" db="EMBL/GenBank/DDBJ databases">
        <authorList>
            <person name="Jaros S."/>
            <person name="Januszkiewicz K."/>
            <person name="Wedrychowicz H."/>
        </authorList>
    </citation>
    <scope>NUCLEOTIDE SEQUENCE [LARGE SCALE GENOMIC DNA]</scope>
    <source>
        <strain evidence="2 3">DSM 13106</strain>
    </source>
</reference>
<dbReference type="InterPro" id="IPR011033">
    <property type="entry name" value="PRC_barrel-like_sf"/>
</dbReference>
<dbReference type="Pfam" id="PF05239">
    <property type="entry name" value="PRC"/>
    <property type="match status" value="2"/>
</dbReference>
<evidence type="ECO:0000313" key="3">
    <source>
        <dbReference type="Proteomes" id="UP000184389"/>
    </source>
</evidence>
<feature type="domain" description="PRC-barrel" evidence="1">
    <location>
        <begin position="2"/>
        <end position="70"/>
    </location>
</feature>
<organism evidence="2 3">
    <name type="scientific">Sporanaerobacter acetigenes DSM 13106</name>
    <dbReference type="NCBI Taxonomy" id="1123281"/>
    <lineage>
        <taxon>Bacteria</taxon>
        <taxon>Bacillati</taxon>
        <taxon>Bacillota</taxon>
        <taxon>Tissierellia</taxon>
        <taxon>Tissierellales</taxon>
        <taxon>Sporanaerobacteraceae</taxon>
        <taxon>Sporanaerobacter</taxon>
    </lineage>
</organism>
<gene>
    <name evidence="2" type="ORF">SAMN02745180_00605</name>
</gene>
<dbReference type="Proteomes" id="UP000184389">
    <property type="component" value="Unassembled WGS sequence"/>
</dbReference>
<dbReference type="STRING" id="1123281.SAMN02745180_00605"/>
<dbReference type="SUPFAM" id="SSF50346">
    <property type="entry name" value="PRC-barrel domain"/>
    <property type="match status" value="2"/>
</dbReference>
<dbReference type="AlphaFoldDB" id="A0A1M5UDX0"/>
<protein>
    <submittedName>
        <fullName evidence="2">Uncharacterized protein YrrD, contains PRC-barrel domain</fullName>
    </submittedName>
</protein>
<feature type="domain" description="PRC-barrel" evidence="1">
    <location>
        <begin position="92"/>
        <end position="154"/>
    </location>
</feature>
<evidence type="ECO:0000313" key="2">
    <source>
        <dbReference type="EMBL" id="SHH61016.1"/>
    </source>
</evidence>
<sequence>MIKYKKLIGMKVLDDGNKETIGEVYDAILSKRLDSLTSIAIKNGKLIKEKNILPLNKIISFKKDIIMANSNSIIKFEDLEDEEYILAEKIKFIDKVVYTENGECLGMVKDLLFDFNDGKLIGYIITEGLLEDISRGRSFIPNIGNIKINDDSLIFGENIKDIISKNKDYYKKLLELVQ</sequence>
<accession>A0A1M5UDX0</accession>
<keyword evidence="3" id="KW-1185">Reference proteome</keyword>
<dbReference type="Gene3D" id="2.30.30.240">
    <property type="entry name" value="PRC-barrel domain"/>
    <property type="match status" value="2"/>
</dbReference>
<dbReference type="EMBL" id="FQXR01000003">
    <property type="protein sequence ID" value="SHH61016.1"/>
    <property type="molecule type" value="Genomic_DNA"/>
</dbReference>
<evidence type="ECO:0000259" key="1">
    <source>
        <dbReference type="Pfam" id="PF05239"/>
    </source>
</evidence>